<reference evidence="1" key="1">
    <citation type="submission" date="2019-11" db="EMBL/GenBank/DDBJ databases">
        <title>Nori genome reveals adaptations in red seaweeds to the harsh intertidal environment.</title>
        <authorList>
            <person name="Wang D."/>
            <person name="Mao Y."/>
        </authorList>
    </citation>
    <scope>NUCLEOTIDE SEQUENCE</scope>
    <source>
        <tissue evidence="1">Gametophyte</tissue>
    </source>
</reference>
<dbReference type="EMBL" id="CM020618">
    <property type="protein sequence ID" value="KAK1862097.1"/>
    <property type="molecule type" value="Genomic_DNA"/>
</dbReference>
<dbReference type="Proteomes" id="UP000798662">
    <property type="component" value="Chromosome 1"/>
</dbReference>
<proteinExistence type="predicted"/>
<evidence type="ECO:0000313" key="2">
    <source>
        <dbReference type="Proteomes" id="UP000798662"/>
    </source>
</evidence>
<organism evidence="1 2">
    <name type="scientific">Pyropia yezoensis</name>
    <name type="common">Susabi-nori</name>
    <name type="synonym">Porphyra yezoensis</name>
    <dbReference type="NCBI Taxonomy" id="2788"/>
    <lineage>
        <taxon>Eukaryota</taxon>
        <taxon>Rhodophyta</taxon>
        <taxon>Bangiophyceae</taxon>
        <taxon>Bangiales</taxon>
        <taxon>Bangiaceae</taxon>
        <taxon>Pyropia</taxon>
    </lineage>
</organism>
<keyword evidence="2" id="KW-1185">Reference proteome</keyword>
<gene>
    <name evidence="1" type="ORF">I4F81_004673</name>
</gene>
<comment type="caution">
    <text evidence="1">The sequence shown here is derived from an EMBL/GenBank/DDBJ whole genome shotgun (WGS) entry which is preliminary data.</text>
</comment>
<evidence type="ECO:0000313" key="1">
    <source>
        <dbReference type="EMBL" id="KAK1862097.1"/>
    </source>
</evidence>
<name>A0ACC3BW15_PYRYE</name>
<protein>
    <submittedName>
        <fullName evidence="1">Uncharacterized protein</fullName>
    </submittedName>
</protein>
<sequence>MAGVVRIAGRRVPRLLQAPRLPAAAGGVRTTRAATTTAAVALAWRRGPAAAPPAAAVAATAALSTSAWTRQAPSAAAAATPAAAPRAAAAGGTTPAAAAATAAAAAAAPPRAVDPAMLRRRNIGISAHIDSGKTTLTERVLFYTGRIRAIHEVRGKDGVGAKMDSMDLEREKGITIQSAATSATWGDADINIIDTPGHVDFTIEVERALRVLDGAVLVLCAVSGVQSQSLTVDRQMKRYRVPRITFINKLDRAGSDPARVIKQLRTKFHIAAAAVQVPIGLEADLCGVVDVITRQAIYFDGPNGESIRREAVPAEMEAAVEATRAELVETLADVDEELGDLFLAEEAISEDQIVAAIRRATIARTFTPVLLGSALKNTGVQTLLDGVVAYLPHPADVYNTAVLLEKAGRRGRRSGGGAMAAALADEAGGESAEATAAVVVDGDGSADGAPSGEAAAAAAAVAERSFELVPDTAAPLVSLAFKLEDGRFGQLTYIRVYQGVLRRGSSVLNVRTGKRTKVPRLVQMHSSEMTDIDAAPAGDICAMFGLECASGDTFVDADNGPLVSLESLHVPEPVISLAVIPAKRSDGGTAFAKALARFSREDPTFRVALDPESKETIISGMGELHLQIYVARMQREYGVDVTVGAPKVNYRETVQQDASFNYVHKKQSGGSGQFAGVIGDLAPTPGGSKDNVFVNKLVGNNVPPQFLPAIEKGFREACAEGALTGHPVQGVTFTLRDGKAHSVDSNELAFRMASIMGFRQAYGAAGGTVLEPVMRVEVASPSEFQGGVMGGLNRRRAVILASTTHGDDVTIEAEVPLASMFGYSTELRSSTQGKGEYSMELLEHRPASSSEIKVLKEAYEEKKLAGRKQ</sequence>
<accession>A0ACC3BW15</accession>